<feature type="compositionally biased region" description="Low complexity" evidence="1">
    <location>
        <begin position="260"/>
        <end position="272"/>
    </location>
</feature>
<feature type="region of interest" description="Disordered" evidence="1">
    <location>
        <begin position="219"/>
        <end position="278"/>
    </location>
</feature>
<dbReference type="EMBL" id="JADWDJ010000002">
    <property type="protein sequence ID" value="KAG5284582.1"/>
    <property type="molecule type" value="Genomic_DNA"/>
</dbReference>
<feature type="compositionally biased region" description="Low complexity" evidence="1">
    <location>
        <begin position="234"/>
        <end position="249"/>
    </location>
</feature>
<comment type="caution">
    <text evidence="2">The sequence shown here is derived from an EMBL/GenBank/DDBJ whole genome shotgun (WGS) entry which is preliminary data.</text>
</comment>
<dbReference type="PROSITE" id="PS50096">
    <property type="entry name" value="IQ"/>
    <property type="match status" value="1"/>
</dbReference>
<dbReference type="AlphaFoldDB" id="A0AAV6HEE1"/>
<accession>A0AAV6HEE1</accession>
<sequence>MDSNVRLFSFDLQQTVRAAMKIQKFWRSYQDRTLFHLLLQTVRKAESSLTPAVLRQLNPREAQLLRDPSMHCKVRFRFCGSQFPPIIVFKIFQSGGRQHYISGKKIFRPYNQATPQTCKIMGNRKFLDLLVTDELLHLGQRVADAADVVCMRDFMQYSSHLDELPAYLGGRSNSWRTLRLHPLPGPTLNYAHLPLGRTGPAGAHLRPDLLQGVLQGCHAAGETETPGGGARTLRSPAARPSSFASVPSSERNHSHRQTPSSSRASSVPSSSRRSGKFHRAISMKMRQLYISGHHNKAHQLSPDSPLRVRPTDTVPEGKEEGFNRSPSPFSNNSDWEKEQEEADRLCDWSRNLGEFEDDIEPMI</sequence>
<protein>
    <submittedName>
        <fullName evidence="2">Uncharacterized protein</fullName>
    </submittedName>
</protein>
<keyword evidence="3" id="KW-1185">Reference proteome</keyword>
<dbReference type="Pfam" id="PF00612">
    <property type="entry name" value="IQ"/>
    <property type="match status" value="1"/>
</dbReference>
<reference evidence="2" key="1">
    <citation type="submission" date="2020-10" db="EMBL/GenBank/DDBJ databases">
        <title>Chromosome-scale genome assembly of the Allis shad, Alosa alosa.</title>
        <authorList>
            <person name="Margot Z."/>
            <person name="Christophe K."/>
            <person name="Cabau C."/>
            <person name="Louis A."/>
            <person name="Berthelot C."/>
            <person name="Parey E."/>
            <person name="Roest Crollius H."/>
            <person name="Montfort J."/>
            <person name="Robinson-Rechavi M."/>
            <person name="Bucao C."/>
            <person name="Bouchez O."/>
            <person name="Gislard M."/>
            <person name="Lluch J."/>
            <person name="Milhes M."/>
            <person name="Lampietro C."/>
            <person name="Lopez Roques C."/>
            <person name="Donnadieu C."/>
            <person name="Braasch I."/>
            <person name="Desvignes T."/>
            <person name="Postlethwait J."/>
            <person name="Bobe J."/>
            <person name="Guiguen Y."/>
        </authorList>
    </citation>
    <scope>NUCLEOTIDE SEQUENCE</scope>
    <source>
        <strain evidence="2">M-15738</strain>
        <tissue evidence="2">Blood</tissue>
    </source>
</reference>
<gene>
    <name evidence="2" type="ORF">AALO_G00028260</name>
</gene>
<dbReference type="PANTHER" id="PTHR33504">
    <property type="entry name" value="NADH DEHYDROGENASE (UBIQUINONE) 1 BETA SUBCOMPLEX, 4"/>
    <property type="match status" value="1"/>
</dbReference>
<evidence type="ECO:0000256" key="1">
    <source>
        <dbReference type="SAM" id="MobiDB-lite"/>
    </source>
</evidence>
<dbReference type="PANTHER" id="PTHR33504:SF1">
    <property type="entry name" value="FAMILY WITH SEQUENCE SIMILARITY 90, MEMBER A1B"/>
    <property type="match status" value="1"/>
</dbReference>
<feature type="compositionally biased region" description="Low complexity" evidence="1">
    <location>
        <begin position="323"/>
        <end position="333"/>
    </location>
</feature>
<feature type="region of interest" description="Disordered" evidence="1">
    <location>
        <begin position="295"/>
        <end position="342"/>
    </location>
</feature>
<dbReference type="Proteomes" id="UP000823561">
    <property type="component" value="Chromosome 2"/>
</dbReference>
<proteinExistence type="predicted"/>
<organism evidence="2 3">
    <name type="scientific">Alosa alosa</name>
    <name type="common">allis shad</name>
    <dbReference type="NCBI Taxonomy" id="278164"/>
    <lineage>
        <taxon>Eukaryota</taxon>
        <taxon>Metazoa</taxon>
        <taxon>Chordata</taxon>
        <taxon>Craniata</taxon>
        <taxon>Vertebrata</taxon>
        <taxon>Euteleostomi</taxon>
        <taxon>Actinopterygii</taxon>
        <taxon>Neopterygii</taxon>
        <taxon>Teleostei</taxon>
        <taxon>Clupei</taxon>
        <taxon>Clupeiformes</taxon>
        <taxon>Clupeoidei</taxon>
        <taxon>Clupeidae</taxon>
        <taxon>Alosa</taxon>
    </lineage>
</organism>
<evidence type="ECO:0000313" key="2">
    <source>
        <dbReference type="EMBL" id="KAG5284582.1"/>
    </source>
</evidence>
<dbReference type="InterPro" id="IPR000048">
    <property type="entry name" value="IQ_motif_EF-hand-BS"/>
</dbReference>
<name>A0AAV6HEE1_9TELE</name>
<evidence type="ECO:0000313" key="3">
    <source>
        <dbReference type="Proteomes" id="UP000823561"/>
    </source>
</evidence>